<dbReference type="GO" id="GO:0016757">
    <property type="term" value="F:glycosyltransferase activity"/>
    <property type="evidence" value="ECO:0007669"/>
    <property type="project" value="UniProtKB-KW"/>
</dbReference>
<organism evidence="4 5">
    <name type="scientific">Varibaculum cambriense</name>
    <dbReference type="NCBI Taxonomy" id="184870"/>
    <lineage>
        <taxon>Bacteria</taxon>
        <taxon>Bacillati</taxon>
        <taxon>Actinomycetota</taxon>
        <taxon>Actinomycetes</taxon>
        <taxon>Actinomycetales</taxon>
        <taxon>Actinomycetaceae</taxon>
        <taxon>Varibaculum</taxon>
    </lineage>
</organism>
<dbReference type="GO" id="GO:1901137">
    <property type="term" value="P:carbohydrate derivative biosynthetic process"/>
    <property type="evidence" value="ECO:0007669"/>
    <property type="project" value="UniProtKB-ARBA"/>
</dbReference>
<dbReference type="RefSeq" id="WP_238128113.1">
    <property type="nucleotide sequence ID" value="NZ_JAKNHJ010000011.1"/>
</dbReference>
<reference evidence="4" key="1">
    <citation type="submission" date="2022-01" db="EMBL/GenBank/DDBJ databases">
        <title>Collection of gut derived symbiotic bacterial strains cultured from healthy donors.</title>
        <authorList>
            <person name="Lin H."/>
            <person name="Kohout C."/>
            <person name="Waligurski E."/>
            <person name="Pamer E.G."/>
        </authorList>
    </citation>
    <scope>NUCLEOTIDE SEQUENCE</scope>
    <source>
        <strain evidence="4">DFI.7.46</strain>
    </source>
</reference>
<dbReference type="InterPro" id="IPR028098">
    <property type="entry name" value="Glyco_trans_4-like_N"/>
</dbReference>
<dbReference type="EMBL" id="JAKNHJ010000011">
    <property type="protein sequence ID" value="MCG4618118.1"/>
    <property type="molecule type" value="Genomic_DNA"/>
</dbReference>
<dbReference type="InterPro" id="IPR050194">
    <property type="entry name" value="Glycosyltransferase_grp1"/>
</dbReference>
<feature type="domain" description="Glycosyltransferase subfamily 4-like N-terminal" evidence="3">
    <location>
        <begin position="14"/>
        <end position="171"/>
    </location>
</feature>
<gene>
    <name evidence="4" type="ORF">L0M99_06385</name>
</gene>
<evidence type="ECO:0000259" key="3">
    <source>
        <dbReference type="Pfam" id="PF13439"/>
    </source>
</evidence>
<dbReference type="AlphaFoldDB" id="A0AAJ1BC32"/>
<evidence type="ECO:0000313" key="4">
    <source>
        <dbReference type="EMBL" id="MCG4618118.1"/>
    </source>
</evidence>
<name>A0AAJ1BC32_9ACTO</name>
<evidence type="ECO:0000313" key="5">
    <source>
        <dbReference type="Proteomes" id="UP001200537"/>
    </source>
</evidence>
<dbReference type="PANTHER" id="PTHR45947:SF3">
    <property type="entry name" value="SULFOQUINOVOSYL TRANSFERASE SQD2"/>
    <property type="match status" value="1"/>
</dbReference>
<protein>
    <submittedName>
        <fullName evidence="4">Glycosyltransferase family 4 protein</fullName>
    </submittedName>
</protein>
<comment type="caution">
    <text evidence="4">The sequence shown here is derived from an EMBL/GenBank/DDBJ whole genome shotgun (WGS) entry which is preliminary data.</text>
</comment>
<dbReference type="CDD" id="cd03801">
    <property type="entry name" value="GT4_PimA-like"/>
    <property type="match status" value="1"/>
</dbReference>
<accession>A0AAJ1BC32</accession>
<dbReference type="Proteomes" id="UP001200537">
    <property type="component" value="Unassembled WGS sequence"/>
</dbReference>
<dbReference type="Gene3D" id="3.40.50.2000">
    <property type="entry name" value="Glycogen Phosphorylase B"/>
    <property type="match status" value="2"/>
</dbReference>
<dbReference type="Pfam" id="PF13692">
    <property type="entry name" value="Glyco_trans_1_4"/>
    <property type="match status" value="1"/>
</dbReference>
<proteinExistence type="predicted"/>
<keyword evidence="2" id="KW-0808">Transferase</keyword>
<evidence type="ECO:0000256" key="1">
    <source>
        <dbReference type="ARBA" id="ARBA00022676"/>
    </source>
</evidence>
<dbReference type="PANTHER" id="PTHR45947">
    <property type="entry name" value="SULFOQUINOVOSYL TRANSFERASE SQD2"/>
    <property type="match status" value="1"/>
</dbReference>
<sequence>MKIGIVCPYAYDVPGGVQFHVRDQAQELRKRGHEVSVFAPVETDYSEDGFVNAGKTFAIPYNGSIARLAFGPRVAARTRQWVTSNYFDILHVHEPATPSVSLIALQHARCPIVGTFHAALERSLLYTLGKPVVQSVKEKLSAQIAVSEEARRTLQRYQDGDATVIPNGVDFQAFAGASPSPKWQQSEESPVFCFLGRLDEPRKGLSILVDAIPKVLEKYPAARFLIAGPGTASRARAALEPFGNSVEFLGALSEEEKKSLFKSATAYIAPQTGGESFGIVLVEAMAANCLVVASSIPAFSAVLQQGRLGEIFTSEDPNSLAEKLLAVCENRQAAARLASCGHQGARRYDWSIVTDQVLAVYERCREDKHEDRERAR</sequence>
<dbReference type="SUPFAM" id="SSF53756">
    <property type="entry name" value="UDP-Glycosyltransferase/glycogen phosphorylase"/>
    <property type="match status" value="1"/>
</dbReference>
<evidence type="ECO:0000256" key="2">
    <source>
        <dbReference type="ARBA" id="ARBA00022679"/>
    </source>
</evidence>
<dbReference type="Pfam" id="PF13439">
    <property type="entry name" value="Glyco_transf_4"/>
    <property type="match status" value="1"/>
</dbReference>
<keyword evidence="1" id="KW-0328">Glycosyltransferase</keyword>